<keyword evidence="3" id="KW-1185">Reference proteome</keyword>
<feature type="region of interest" description="Disordered" evidence="1">
    <location>
        <begin position="50"/>
        <end position="74"/>
    </location>
</feature>
<reference evidence="2" key="1">
    <citation type="submission" date="2023-05" db="EMBL/GenBank/DDBJ databases">
        <authorList>
            <person name="Stuckert A."/>
        </authorList>
    </citation>
    <scope>NUCLEOTIDE SEQUENCE</scope>
</reference>
<sequence>MQNLTSVSTVLIDPVLITCTLPRKKILSSNTLQTEHVHSVSTQYVLSGDKRGALEDGEDQKSQDQRAFLHNAED</sequence>
<proteinExistence type="predicted"/>
<organism evidence="2 3">
    <name type="scientific">Staurois parvus</name>
    <dbReference type="NCBI Taxonomy" id="386267"/>
    <lineage>
        <taxon>Eukaryota</taxon>
        <taxon>Metazoa</taxon>
        <taxon>Chordata</taxon>
        <taxon>Craniata</taxon>
        <taxon>Vertebrata</taxon>
        <taxon>Euteleostomi</taxon>
        <taxon>Amphibia</taxon>
        <taxon>Batrachia</taxon>
        <taxon>Anura</taxon>
        <taxon>Neobatrachia</taxon>
        <taxon>Ranoidea</taxon>
        <taxon>Ranidae</taxon>
        <taxon>Staurois</taxon>
    </lineage>
</organism>
<gene>
    <name evidence="2" type="ORF">SPARVUS_LOCUS11198165</name>
</gene>
<dbReference type="Proteomes" id="UP001162483">
    <property type="component" value="Unassembled WGS sequence"/>
</dbReference>
<evidence type="ECO:0000256" key="1">
    <source>
        <dbReference type="SAM" id="MobiDB-lite"/>
    </source>
</evidence>
<accession>A0ABN9F4E1</accession>
<protein>
    <submittedName>
        <fullName evidence="2">Uncharacterized protein</fullName>
    </submittedName>
</protein>
<feature type="compositionally biased region" description="Basic and acidic residues" evidence="1">
    <location>
        <begin position="50"/>
        <end position="64"/>
    </location>
</feature>
<name>A0ABN9F4E1_9NEOB</name>
<evidence type="ECO:0000313" key="3">
    <source>
        <dbReference type="Proteomes" id="UP001162483"/>
    </source>
</evidence>
<comment type="caution">
    <text evidence="2">The sequence shown here is derived from an EMBL/GenBank/DDBJ whole genome shotgun (WGS) entry which is preliminary data.</text>
</comment>
<dbReference type="EMBL" id="CATNWA010016271">
    <property type="protein sequence ID" value="CAI9591349.1"/>
    <property type="molecule type" value="Genomic_DNA"/>
</dbReference>
<evidence type="ECO:0000313" key="2">
    <source>
        <dbReference type="EMBL" id="CAI9591349.1"/>
    </source>
</evidence>